<evidence type="ECO:0000256" key="2">
    <source>
        <dbReference type="ARBA" id="ARBA00004613"/>
    </source>
</evidence>
<keyword evidence="18" id="KW-1185">Reference proteome</keyword>
<comment type="caution">
    <text evidence="17">The sequence shown here is derived from an EMBL/GenBank/DDBJ whole genome shotgun (WGS) entry which is preliminary data.</text>
</comment>
<keyword evidence="12" id="KW-0624">Polysaccharide degradation</keyword>
<keyword evidence="4" id="KW-0479">Metal-binding</keyword>
<keyword evidence="8" id="KW-0186">Copper</keyword>
<keyword evidence="9" id="KW-0503">Monooxygenase</keyword>
<dbReference type="Pfam" id="PF03443">
    <property type="entry name" value="AA9"/>
    <property type="match status" value="1"/>
</dbReference>
<comment type="catalytic activity">
    <reaction evidence="14">
        <text>[(1-&gt;4)-beta-D-glucosyl]n+m + reduced acceptor + O2 = 4-dehydro-beta-D-glucosyl-[(1-&gt;4)-beta-D-glucosyl]n-1 + [(1-&gt;4)-beta-D-glucosyl]m + acceptor + H2O.</text>
        <dbReference type="EC" id="1.14.99.56"/>
    </reaction>
</comment>
<evidence type="ECO:0000256" key="12">
    <source>
        <dbReference type="ARBA" id="ARBA00023326"/>
    </source>
</evidence>
<evidence type="ECO:0000256" key="15">
    <source>
        <dbReference type="ARBA" id="ARBA00047174"/>
    </source>
</evidence>
<sequence>MKATQALSVVGFAAQALAHGYVYRITADDTVYPGWDVYIDPLMAPTPSRIAFGGGGVGPLLNMTAPDIACSSGHTPAPGAIAEVRAGSNVTFHWSRWLYSHKGPITAWMAPYEGNVSNVNVNELEFVKFAEDTVDDKGVWGTVRLVDNNGDWTTTIPADIKPGNYIIRHEIIALHFDLGVTPGFEWSPIGPQFYLTCFNFKVTGDGTATPKGAKFPGAYQPDEPGFKFDLKSNKTYPTVGPALYKSKTTVQLSPKPMTVISPTGQGKDADDKYYNTQYNVLLQQGNMTAYFDSIGG</sequence>
<dbReference type="GO" id="GO:0005576">
    <property type="term" value="C:extracellular region"/>
    <property type="evidence" value="ECO:0007669"/>
    <property type="project" value="UniProtKB-SubCell"/>
</dbReference>
<evidence type="ECO:0000256" key="13">
    <source>
        <dbReference type="ARBA" id="ARBA00044502"/>
    </source>
</evidence>
<evidence type="ECO:0000256" key="8">
    <source>
        <dbReference type="ARBA" id="ARBA00023008"/>
    </source>
</evidence>
<organism evidence="17 18">
    <name type="scientific">Echria macrotheca</name>
    <dbReference type="NCBI Taxonomy" id="438768"/>
    <lineage>
        <taxon>Eukaryota</taxon>
        <taxon>Fungi</taxon>
        <taxon>Dikarya</taxon>
        <taxon>Ascomycota</taxon>
        <taxon>Pezizomycotina</taxon>
        <taxon>Sordariomycetes</taxon>
        <taxon>Sordariomycetidae</taxon>
        <taxon>Sordariales</taxon>
        <taxon>Schizotheciaceae</taxon>
        <taxon>Echria</taxon>
    </lineage>
</organism>
<evidence type="ECO:0000256" key="9">
    <source>
        <dbReference type="ARBA" id="ARBA00023033"/>
    </source>
</evidence>
<evidence type="ECO:0000256" key="7">
    <source>
        <dbReference type="ARBA" id="ARBA00023002"/>
    </source>
</evidence>
<dbReference type="InterPro" id="IPR049892">
    <property type="entry name" value="AA9"/>
</dbReference>
<evidence type="ECO:0000313" key="17">
    <source>
        <dbReference type="EMBL" id="KAK1753945.1"/>
    </source>
</evidence>
<evidence type="ECO:0000256" key="3">
    <source>
        <dbReference type="ARBA" id="ARBA00022525"/>
    </source>
</evidence>
<evidence type="ECO:0000256" key="4">
    <source>
        <dbReference type="ARBA" id="ARBA00022723"/>
    </source>
</evidence>
<comment type="similarity">
    <text evidence="13">Belongs to the polysaccharide monooxygenase AA9 family.</text>
</comment>
<dbReference type="PANTHER" id="PTHR33353:SF10">
    <property type="entry name" value="ENDO-BETA-1,4-GLUCANASE D"/>
    <property type="match status" value="1"/>
</dbReference>
<reference evidence="17" key="1">
    <citation type="submission" date="2023-06" db="EMBL/GenBank/DDBJ databases">
        <title>Genome-scale phylogeny and comparative genomics of the fungal order Sordariales.</title>
        <authorList>
            <consortium name="Lawrence Berkeley National Laboratory"/>
            <person name="Hensen N."/>
            <person name="Bonometti L."/>
            <person name="Westerberg I."/>
            <person name="Brannstrom I.O."/>
            <person name="Guillou S."/>
            <person name="Cros-Aarteil S."/>
            <person name="Calhoun S."/>
            <person name="Haridas S."/>
            <person name="Kuo A."/>
            <person name="Mondo S."/>
            <person name="Pangilinan J."/>
            <person name="Riley R."/>
            <person name="Labutti K."/>
            <person name="Andreopoulos B."/>
            <person name="Lipzen A."/>
            <person name="Chen C."/>
            <person name="Yanf M."/>
            <person name="Daum C."/>
            <person name="Ng V."/>
            <person name="Clum A."/>
            <person name="Steindorff A."/>
            <person name="Ohm R."/>
            <person name="Martin F."/>
            <person name="Silar P."/>
            <person name="Natvig D."/>
            <person name="Lalanne C."/>
            <person name="Gautier V."/>
            <person name="Ament-Velasquez S.L."/>
            <person name="Kruys A."/>
            <person name="Hutchinson M.I."/>
            <person name="Powell A.J."/>
            <person name="Barry K."/>
            <person name="Miller A.N."/>
            <person name="Grigoriev I.V."/>
            <person name="Debuchy R."/>
            <person name="Gladieux P."/>
            <person name="Thoren M.H."/>
            <person name="Johannesson H."/>
        </authorList>
    </citation>
    <scope>NUCLEOTIDE SEQUENCE</scope>
    <source>
        <strain evidence="17">PSN4</strain>
    </source>
</reference>
<keyword evidence="10" id="KW-1015">Disulfide bond</keyword>
<keyword evidence="7" id="KW-0560">Oxidoreductase</keyword>
<evidence type="ECO:0000256" key="14">
    <source>
        <dbReference type="ARBA" id="ARBA00045077"/>
    </source>
</evidence>
<proteinExistence type="inferred from homology"/>
<evidence type="ECO:0000256" key="11">
    <source>
        <dbReference type="ARBA" id="ARBA00023277"/>
    </source>
</evidence>
<feature type="domain" description="Auxiliary Activity family 9 catalytic" evidence="16">
    <location>
        <begin position="19"/>
        <end position="233"/>
    </location>
</feature>
<dbReference type="GO" id="GO:0030245">
    <property type="term" value="P:cellulose catabolic process"/>
    <property type="evidence" value="ECO:0007669"/>
    <property type="project" value="UniProtKB-KW"/>
</dbReference>
<keyword evidence="6" id="KW-0136">Cellulose degradation</keyword>
<keyword evidence="11" id="KW-0119">Carbohydrate metabolism</keyword>
<protein>
    <recommendedName>
        <fullName evidence="15">lytic cellulose monooxygenase (C4-dehydrogenating)</fullName>
        <ecNumber evidence="15">1.14.99.56</ecNumber>
    </recommendedName>
</protein>
<evidence type="ECO:0000256" key="6">
    <source>
        <dbReference type="ARBA" id="ARBA00023001"/>
    </source>
</evidence>
<accession>A0AAJ0FAA1</accession>
<evidence type="ECO:0000313" key="18">
    <source>
        <dbReference type="Proteomes" id="UP001239445"/>
    </source>
</evidence>
<comment type="subcellular location">
    <subcellularLocation>
        <location evidence="2">Secreted</location>
    </subcellularLocation>
</comment>
<dbReference type="GO" id="GO:0004497">
    <property type="term" value="F:monooxygenase activity"/>
    <property type="evidence" value="ECO:0007669"/>
    <property type="project" value="UniProtKB-KW"/>
</dbReference>
<gene>
    <name evidence="17" type="ORF">QBC47DRAFT_414864</name>
</gene>
<evidence type="ECO:0000259" key="16">
    <source>
        <dbReference type="Pfam" id="PF03443"/>
    </source>
</evidence>
<keyword evidence="3" id="KW-0964">Secreted</keyword>
<evidence type="ECO:0000256" key="10">
    <source>
        <dbReference type="ARBA" id="ARBA00023157"/>
    </source>
</evidence>
<keyword evidence="17" id="KW-0378">Hydrolase</keyword>
<dbReference type="PANTHER" id="PTHR33353">
    <property type="entry name" value="PUTATIVE (AFU_ORTHOLOGUE AFUA_1G12560)-RELATED"/>
    <property type="match status" value="1"/>
</dbReference>
<dbReference type="GO" id="GO:0016787">
    <property type="term" value="F:hydrolase activity"/>
    <property type="evidence" value="ECO:0007669"/>
    <property type="project" value="UniProtKB-KW"/>
</dbReference>
<dbReference type="EC" id="1.14.99.56" evidence="15"/>
<dbReference type="GO" id="GO:0046872">
    <property type="term" value="F:metal ion binding"/>
    <property type="evidence" value="ECO:0007669"/>
    <property type="project" value="UniProtKB-KW"/>
</dbReference>
<evidence type="ECO:0000256" key="5">
    <source>
        <dbReference type="ARBA" id="ARBA00022729"/>
    </source>
</evidence>
<dbReference type="InterPro" id="IPR005103">
    <property type="entry name" value="AA9_LPMO"/>
</dbReference>
<dbReference type="AlphaFoldDB" id="A0AAJ0FAA1"/>
<evidence type="ECO:0000256" key="1">
    <source>
        <dbReference type="ARBA" id="ARBA00001973"/>
    </source>
</evidence>
<dbReference type="CDD" id="cd21175">
    <property type="entry name" value="LPMO_AA9"/>
    <property type="match status" value="1"/>
</dbReference>
<keyword evidence="5" id="KW-0732">Signal</keyword>
<dbReference type="Proteomes" id="UP001239445">
    <property type="component" value="Unassembled WGS sequence"/>
</dbReference>
<dbReference type="EMBL" id="MU839836">
    <property type="protein sequence ID" value="KAK1753945.1"/>
    <property type="molecule type" value="Genomic_DNA"/>
</dbReference>
<comment type="cofactor">
    <cofactor evidence="1">
        <name>Cu(2+)</name>
        <dbReference type="ChEBI" id="CHEBI:29036"/>
    </cofactor>
</comment>
<name>A0AAJ0FAA1_9PEZI</name>
<dbReference type="Gene3D" id="2.70.50.70">
    <property type="match status" value="1"/>
</dbReference>